<dbReference type="STRING" id="1395513.P343_00260"/>
<evidence type="ECO:0000313" key="5">
    <source>
        <dbReference type="Proteomes" id="UP000018296"/>
    </source>
</evidence>
<dbReference type="PRINTS" id="PR00455">
    <property type="entry name" value="HTHTETR"/>
</dbReference>
<dbReference type="SUPFAM" id="SSF46689">
    <property type="entry name" value="Homeodomain-like"/>
    <property type="match status" value="1"/>
</dbReference>
<dbReference type="Gene3D" id="1.10.357.10">
    <property type="entry name" value="Tetracycline Repressor, domain 2"/>
    <property type="match status" value="1"/>
</dbReference>
<keyword evidence="5" id="KW-1185">Reference proteome</keyword>
<gene>
    <name evidence="4" type="ORF">P343_00260</name>
</gene>
<dbReference type="Pfam" id="PF00440">
    <property type="entry name" value="TetR_N"/>
    <property type="match status" value="1"/>
</dbReference>
<dbReference type="Proteomes" id="UP000018296">
    <property type="component" value="Unassembled WGS sequence"/>
</dbReference>
<dbReference type="InterPro" id="IPR009057">
    <property type="entry name" value="Homeodomain-like_sf"/>
</dbReference>
<evidence type="ECO:0000256" key="1">
    <source>
        <dbReference type="ARBA" id="ARBA00023125"/>
    </source>
</evidence>
<proteinExistence type="predicted"/>
<comment type="caution">
    <text evidence="4">The sequence shown here is derived from an EMBL/GenBank/DDBJ whole genome shotgun (WGS) entry which is preliminary data.</text>
</comment>
<dbReference type="EMBL" id="AWTC01000001">
    <property type="protein sequence ID" value="EST13645.1"/>
    <property type="molecule type" value="Genomic_DNA"/>
</dbReference>
<dbReference type="InterPro" id="IPR001647">
    <property type="entry name" value="HTH_TetR"/>
</dbReference>
<protein>
    <recommendedName>
        <fullName evidence="3">HTH tetR-type domain-containing protein</fullName>
    </recommendedName>
</protein>
<feature type="domain" description="HTH tetR-type" evidence="3">
    <location>
        <begin position="15"/>
        <end position="75"/>
    </location>
</feature>
<evidence type="ECO:0000313" key="4">
    <source>
        <dbReference type="EMBL" id="EST13645.1"/>
    </source>
</evidence>
<evidence type="ECO:0000256" key="2">
    <source>
        <dbReference type="PROSITE-ProRule" id="PRU00335"/>
    </source>
</evidence>
<evidence type="ECO:0000259" key="3">
    <source>
        <dbReference type="PROSITE" id="PS50977"/>
    </source>
</evidence>
<dbReference type="PANTHER" id="PTHR43479:SF11">
    <property type="entry name" value="ACREF_ENVCD OPERON REPRESSOR-RELATED"/>
    <property type="match status" value="1"/>
</dbReference>
<name>V6J1F4_9BACL</name>
<dbReference type="OrthoDB" id="9815924at2"/>
<dbReference type="eggNOG" id="COG1309">
    <property type="taxonomic scope" value="Bacteria"/>
</dbReference>
<accession>V6J1F4</accession>
<dbReference type="PROSITE" id="PS50977">
    <property type="entry name" value="HTH_TETR_2"/>
    <property type="match status" value="1"/>
</dbReference>
<dbReference type="RefSeq" id="WP_023508379.1">
    <property type="nucleotide sequence ID" value="NZ_AWTC01000001.1"/>
</dbReference>
<reference evidence="4 5" key="1">
    <citation type="journal article" date="2013" name="Genome Announc.">
        <title>Genome Sequence of Sporolactobacillus laevolacticus DSM442, an Efficient Polymer-Grade D-Lactate Producer from Agricultural Waste Cottonseed as a Nitrogen Source.</title>
        <authorList>
            <person name="Wang H."/>
            <person name="Wang L."/>
            <person name="Ju J."/>
            <person name="Yu B."/>
            <person name="Ma Y."/>
        </authorList>
    </citation>
    <scope>NUCLEOTIDE SEQUENCE [LARGE SCALE GENOMIC DNA]</scope>
    <source>
        <strain evidence="4 5">DSM 442</strain>
    </source>
</reference>
<feature type="DNA-binding region" description="H-T-H motif" evidence="2">
    <location>
        <begin position="38"/>
        <end position="57"/>
    </location>
</feature>
<organism evidence="4 5">
    <name type="scientific">Sporolactobacillus laevolacticus DSM 442</name>
    <dbReference type="NCBI Taxonomy" id="1395513"/>
    <lineage>
        <taxon>Bacteria</taxon>
        <taxon>Bacillati</taxon>
        <taxon>Bacillota</taxon>
        <taxon>Bacilli</taxon>
        <taxon>Bacillales</taxon>
        <taxon>Sporolactobacillaceae</taxon>
        <taxon>Sporolactobacillus</taxon>
    </lineage>
</organism>
<sequence length="203" mass="23141">MIIISTPVRKNKQQAEMRAAILQSARVLLTHNGIEHLSIRKVAQQIDYSPAIVYHYFNNKEEIIDALLEEDYEKIVEVVKTTAEYYSKKDFKNGIVAYIRLVTDMGAFYKNVMISDLPRILQRTSVLHKGAAQERPALEALCSDLRVCPAFANQSDADIELAAQIIWSTLFGLATRIIIEDVDKDQKERLAEQAAELILKMFR</sequence>
<dbReference type="PATRIC" id="fig|1395513.3.peg.54"/>
<dbReference type="PANTHER" id="PTHR43479">
    <property type="entry name" value="ACREF/ENVCD OPERON REPRESSOR-RELATED"/>
    <property type="match status" value="1"/>
</dbReference>
<dbReference type="InterPro" id="IPR050624">
    <property type="entry name" value="HTH-type_Tx_Regulator"/>
</dbReference>
<dbReference type="GO" id="GO:0003677">
    <property type="term" value="F:DNA binding"/>
    <property type="evidence" value="ECO:0007669"/>
    <property type="project" value="UniProtKB-UniRule"/>
</dbReference>
<keyword evidence="1 2" id="KW-0238">DNA-binding</keyword>
<dbReference type="AlphaFoldDB" id="V6J1F4"/>